<reference evidence="2" key="2">
    <citation type="submission" date="2023-01" db="EMBL/GenBank/DDBJ databases">
        <title>Draft genome sequence of Sneathiella chinensis strain NBRC 103408.</title>
        <authorList>
            <person name="Sun Q."/>
            <person name="Mori K."/>
        </authorList>
    </citation>
    <scope>NUCLEOTIDE SEQUENCE</scope>
    <source>
        <strain evidence="2">NBRC 103408</strain>
    </source>
</reference>
<comment type="caution">
    <text evidence="2">The sequence shown here is derived from an EMBL/GenBank/DDBJ whole genome shotgun (WGS) entry which is preliminary data.</text>
</comment>
<dbReference type="SMART" id="SM00450">
    <property type="entry name" value="RHOD"/>
    <property type="match status" value="1"/>
</dbReference>
<evidence type="ECO:0000313" key="3">
    <source>
        <dbReference type="Proteomes" id="UP001161409"/>
    </source>
</evidence>
<sequence length="148" mass="16334">MTTVGTLVDQIGYAGDISVEEAWNMLKEDPKSTLVDVRTNAEWNFVGLPDLSALDKSVQTISWALFPTMTPNPDFAEALKACHPDMDAPILFLCRTGVRSIAAAKTATAMGYKHCYNILDGFEGSPDQNRHRGTTNGWKAKKLDWVQN</sequence>
<organism evidence="2 3">
    <name type="scientific">Sneathiella chinensis</name>
    <dbReference type="NCBI Taxonomy" id="349750"/>
    <lineage>
        <taxon>Bacteria</taxon>
        <taxon>Pseudomonadati</taxon>
        <taxon>Pseudomonadota</taxon>
        <taxon>Alphaproteobacteria</taxon>
        <taxon>Sneathiellales</taxon>
        <taxon>Sneathiellaceae</taxon>
        <taxon>Sneathiella</taxon>
    </lineage>
</organism>
<dbReference type="InterPro" id="IPR001763">
    <property type="entry name" value="Rhodanese-like_dom"/>
</dbReference>
<reference evidence="2" key="1">
    <citation type="journal article" date="2014" name="Int. J. Syst. Evol. Microbiol.">
        <title>Complete genome of a new Firmicutes species belonging to the dominant human colonic microbiota ('Ruminococcus bicirculans') reveals two chromosomes and a selective capacity to utilize plant glucans.</title>
        <authorList>
            <consortium name="NISC Comparative Sequencing Program"/>
            <person name="Wegmann U."/>
            <person name="Louis P."/>
            <person name="Goesmann A."/>
            <person name="Henrissat B."/>
            <person name="Duncan S.H."/>
            <person name="Flint H.J."/>
        </authorList>
    </citation>
    <scope>NUCLEOTIDE SEQUENCE</scope>
    <source>
        <strain evidence="2">NBRC 103408</strain>
    </source>
</reference>
<dbReference type="Gene3D" id="3.40.250.10">
    <property type="entry name" value="Rhodanese-like domain"/>
    <property type="match status" value="1"/>
</dbReference>
<accession>A0ABQ5U329</accession>
<dbReference type="CDD" id="cd01522">
    <property type="entry name" value="RHOD_1"/>
    <property type="match status" value="1"/>
</dbReference>
<dbReference type="Pfam" id="PF00581">
    <property type="entry name" value="Rhodanese"/>
    <property type="match status" value="1"/>
</dbReference>
<dbReference type="PANTHER" id="PTHR47377">
    <property type="entry name" value="RHODANESE-LIKE DOMAIN-CONTAINING PROTEIN 4, CHLOROPLASTIC"/>
    <property type="match status" value="1"/>
</dbReference>
<dbReference type="InterPro" id="IPR044240">
    <property type="entry name" value="STR4-like"/>
</dbReference>
<dbReference type="PROSITE" id="PS50206">
    <property type="entry name" value="RHODANESE_3"/>
    <property type="match status" value="1"/>
</dbReference>
<evidence type="ECO:0000259" key="1">
    <source>
        <dbReference type="PROSITE" id="PS50206"/>
    </source>
</evidence>
<dbReference type="EMBL" id="BSNF01000001">
    <property type="protein sequence ID" value="GLQ04901.1"/>
    <property type="molecule type" value="Genomic_DNA"/>
</dbReference>
<dbReference type="SUPFAM" id="SSF52821">
    <property type="entry name" value="Rhodanese/Cell cycle control phosphatase"/>
    <property type="match status" value="1"/>
</dbReference>
<gene>
    <name evidence="2" type="ORF">GCM10007924_01220</name>
</gene>
<dbReference type="RefSeq" id="WP_169558942.1">
    <property type="nucleotide sequence ID" value="NZ_BSNF01000001.1"/>
</dbReference>
<keyword evidence="3" id="KW-1185">Reference proteome</keyword>
<dbReference type="Proteomes" id="UP001161409">
    <property type="component" value="Unassembled WGS sequence"/>
</dbReference>
<feature type="domain" description="Rhodanese" evidence="1">
    <location>
        <begin position="28"/>
        <end position="129"/>
    </location>
</feature>
<protein>
    <submittedName>
        <fullName evidence="2">Sulfurtransferase</fullName>
    </submittedName>
</protein>
<proteinExistence type="predicted"/>
<name>A0ABQ5U329_9PROT</name>
<dbReference type="InterPro" id="IPR036873">
    <property type="entry name" value="Rhodanese-like_dom_sf"/>
</dbReference>
<dbReference type="PANTHER" id="PTHR47377:SF1">
    <property type="entry name" value="RHODANESE-LIKE DOMAIN-CONTAINING PROTEIN 4, CHLOROPLASTIC"/>
    <property type="match status" value="1"/>
</dbReference>
<evidence type="ECO:0000313" key="2">
    <source>
        <dbReference type="EMBL" id="GLQ04901.1"/>
    </source>
</evidence>